<sequence length="101" mass="10986">MDGPRFTPTPIPRERRRRRCTRFTLADAAGDPLDVMVRDISSRGLSAAALGEAPAPDEIVRARLGDGTEVWGLVRWREGKLFGVEFDVGARTGPASARPPS</sequence>
<keyword evidence="2" id="KW-1185">Reference proteome</keyword>
<dbReference type="RefSeq" id="WP_197167262.1">
    <property type="nucleotide sequence ID" value="NZ_JADZGI010000008.1"/>
</dbReference>
<reference evidence="1" key="1">
    <citation type="submission" date="2020-11" db="EMBL/GenBank/DDBJ databases">
        <title>Novosphingobium aureum sp. nov., a marine bacterium isolated from sediment of a salt flat.</title>
        <authorList>
            <person name="Yoo Y."/>
            <person name="Kim J.-J."/>
        </authorList>
    </citation>
    <scope>NUCLEOTIDE SEQUENCE</scope>
    <source>
        <strain evidence="1">YJ-S2-02</strain>
    </source>
</reference>
<comment type="caution">
    <text evidence="1">The sequence shown here is derived from an EMBL/GenBank/DDBJ whole genome shotgun (WGS) entry which is preliminary data.</text>
</comment>
<keyword evidence="1" id="KW-0418">Kinase</keyword>
<name>A0A931HGS2_9SPHN</name>
<proteinExistence type="predicted"/>
<keyword evidence="1" id="KW-0808">Transferase</keyword>
<protein>
    <submittedName>
        <fullName evidence="1">Histidine kinase</fullName>
    </submittedName>
</protein>
<dbReference type="GO" id="GO:0016301">
    <property type="term" value="F:kinase activity"/>
    <property type="evidence" value="ECO:0007669"/>
    <property type="project" value="UniProtKB-KW"/>
</dbReference>
<dbReference type="Proteomes" id="UP000617634">
    <property type="component" value="Unassembled WGS sequence"/>
</dbReference>
<accession>A0A931HGS2</accession>
<gene>
    <name evidence="1" type="ORF">I5E68_19320</name>
</gene>
<evidence type="ECO:0000313" key="2">
    <source>
        <dbReference type="Proteomes" id="UP000617634"/>
    </source>
</evidence>
<dbReference type="AlphaFoldDB" id="A0A931HGS2"/>
<organism evidence="1 2">
    <name type="scientific">Novosphingobium aureum</name>
    <dbReference type="NCBI Taxonomy" id="2792964"/>
    <lineage>
        <taxon>Bacteria</taxon>
        <taxon>Pseudomonadati</taxon>
        <taxon>Pseudomonadota</taxon>
        <taxon>Alphaproteobacteria</taxon>
        <taxon>Sphingomonadales</taxon>
        <taxon>Sphingomonadaceae</taxon>
        <taxon>Novosphingobium</taxon>
    </lineage>
</organism>
<dbReference type="EMBL" id="JADZGI010000008">
    <property type="protein sequence ID" value="MBH0115098.1"/>
    <property type="molecule type" value="Genomic_DNA"/>
</dbReference>
<evidence type="ECO:0000313" key="1">
    <source>
        <dbReference type="EMBL" id="MBH0115098.1"/>
    </source>
</evidence>